<organism evidence="4 5">
    <name type="scientific">Streptomyces venezuelae</name>
    <dbReference type="NCBI Taxonomy" id="54571"/>
    <lineage>
        <taxon>Bacteria</taxon>
        <taxon>Bacillati</taxon>
        <taxon>Actinomycetota</taxon>
        <taxon>Actinomycetes</taxon>
        <taxon>Kitasatosporales</taxon>
        <taxon>Streptomycetaceae</taxon>
        <taxon>Streptomyces</taxon>
    </lineage>
</organism>
<dbReference type="OrthoDB" id="4207211at2"/>
<evidence type="ECO:0000259" key="3">
    <source>
        <dbReference type="Pfam" id="PF06722"/>
    </source>
</evidence>
<feature type="signal peptide" evidence="2">
    <location>
        <begin position="1"/>
        <end position="25"/>
    </location>
</feature>
<feature type="compositionally biased region" description="Polar residues" evidence="1">
    <location>
        <begin position="40"/>
        <end position="51"/>
    </location>
</feature>
<proteinExistence type="predicted"/>
<sequence>MRVLFTARQSVSHLLAMTAAAQACAAAGHEVRTAGPPGTPLSSALRGTSSPGPGWRPDLVVSAEDGTQETGARAAFPDGRVVRWTPLDHRSADGPAPVRIDPCPPGLRGGPGSGAEPDALSVRQPTCHAGQLPYELREPHHLLRVCLRPGPAGSPESWTPERLLLVARAALGLDVEVIVLLPAAERARVVGALGFLGGPGSPLRFAEPELLGPVLSTCVAVAHEGGPDVTLEAAAHGVTQLVLADSRPAGDRLDRIGAGRRLVAAEEPRETGSSLRLRRHLADLLYGGRALATAQRLRSAIAALPSPEAFAGGLEDLAAR</sequence>
<reference evidence="4 5" key="1">
    <citation type="submission" date="2018-05" db="EMBL/GenBank/DDBJ databases">
        <title>Streptomyces venezuelae.</title>
        <authorList>
            <person name="Kim W."/>
            <person name="Lee N."/>
            <person name="Cho B.-K."/>
        </authorList>
    </citation>
    <scope>NUCLEOTIDE SEQUENCE [LARGE SCALE GENOMIC DNA]</scope>
    <source>
        <strain evidence="4 5">ATCC 15068</strain>
    </source>
</reference>
<dbReference type="GO" id="GO:0016757">
    <property type="term" value="F:glycosyltransferase activity"/>
    <property type="evidence" value="ECO:0007669"/>
    <property type="project" value="UniProtKB-ARBA"/>
</dbReference>
<accession>A0A5P2AWU6</accession>
<name>A0A5P2AWU6_STRVZ</name>
<protein>
    <recommendedName>
        <fullName evidence="3">Erythromycin biosynthesis protein CIII-like C-terminal domain-containing protein</fullName>
    </recommendedName>
</protein>
<evidence type="ECO:0000256" key="1">
    <source>
        <dbReference type="SAM" id="MobiDB-lite"/>
    </source>
</evidence>
<dbReference type="Pfam" id="PF06722">
    <property type="entry name" value="EryCIII-like_C"/>
    <property type="match status" value="1"/>
</dbReference>
<feature type="chain" id="PRO_5025032873" description="Erythromycin biosynthesis protein CIII-like C-terminal domain-containing protein" evidence="2">
    <location>
        <begin position="26"/>
        <end position="320"/>
    </location>
</feature>
<dbReference type="SUPFAM" id="SSF53756">
    <property type="entry name" value="UDP-Glycosyltransferase/glycogen phosphorylase"/>
    <property type="match status" value="1"/>
</dbReference>
<dbReference type="AlphaFoldDB" id="A0A5P2AWU6"/>
<evidence type="ECO:0000256" key="2">
    <source>
        <dbReference type="SAM" id="SignalP"/>
    </source>
</evidence>
<feature type="domain" description="Erythromycin biosynthesis protein CIII-like C-terminal" evidence="3">
    <location>
        <begin position="172"/>
        <end position="317"/>
    </location>
</feature>
<dbReference type="RefSeq" id="WP_150270802.1">
    <property type="nucleotide sequence ID" value="NZ_CP029194.1"/>
</dbReference>
<dbReference type="EMBL" id="CP029194">
    <property type="protein sequence ID" value="QES22516.1"/>
    <property type="molecule type" value="Genomic_DNA"/>
</dbReference>
<dbReference type="PROSITE" id="PS51257">
    <property type="entry name" value="PROKAR_LIPOPROTEIN"/>
    <property type="match status" value="1"/>
</dbReference>
<feature type="region of interest" description="Disordered" evidence="1">
    <location>
        <begin position="31"/>
        <end position="57"/>
    </location>
</feature>
<dbReference type="InterPro" id="IPR010610">
    <property type="entry name" value="EryCIII-like_C"/>
</dbReference>
<evidence type="ECO:0000313" key="5">
    <source>
        <dbReference type="Proteomes" id="UP000324106"/>
    </source>
</evidence>
<dbReference type="Gene3D" id="3.40.50.2000">
    <property type="entry name" value="Glycogen Phosphorylase B"/>
    <property type="match status" value="3"/>
</dbReference>
<dbReference type="Proteomes" id="UP000324106">
    <property type="component" value="Chromosome"/>
</dbReference>
<evidence type="ECO:0000313" key="4">
    <source>
        <dbReference type="EMBL" id="QES22516.1"/>
    </source>
</evidence>
<gene>
    <name evidence="4" type="ORF">DEJ46_28275</name>
</gene>
<keyword evidence="2" id="KW-0732">Signal</keyword>